<dbReference type="SMART" id="SM00895">
    <property type="entry name" value="FCD"/>
    <property type="match status" value="1"/>
</dbReference>
<evidence type="ECO:0000313" key="6">
    <source>
        <dbReference type="Proteomes" id="UP001139264"/>
    </source>
</evidence>
<dbReference type="PANTHER" id="PTHR43537">
    <property type="entry name" value="TRANSCRIPTIONAL REGULATOR, GNTR FAMILY"/>
    <property type="match status" value="1"/>
</dbReference>
<dbReference type="InterPro" id="IPR008920">
    <property type="entry name" value="TF_FadR/GntR_C"/>
</dbReference>
<dbReference type="Proteomes" id="UP001139264">
    <property type="component" value="Unassembled WGS sequence"/>
</dbReference>
<dbReference type="InterPro" id="IPR036390">
    <property type="entry name" value="WH_DNA-bd_sf"/>
</dbReference>
<sequence length="218" mass="24088">MSNLVTAPSLTDQVYNVMVNDICSGKLPTGTRLRQEVLADEYQVSRQPIQQALMLLRSQGFVREVGRRGLEVAPMSLSEVDSLYKTRAVIDGFAARSAAENANPNAVEEGRLQLMNGDRALANESLSMIIAADIEFHQFVASLSNNKVLEEIADVVLLKVRRVMGEIILLSGFDLAWDEHERILEAIHSGDGDLAEKLARQHADRGRNLVLGRPTPLR</sequence>
<dbReference type="Pfam" id="PF07729">
    <property type="entry name" value="FCD"/>
    <property type="match status" value="1"/>
</dbReference>
<keyword evidence="2" id="KW-0238">DNA-binding</keyword>
<dbReference type="InterPro" id="IPR000524">
    <property type="entry name" value="Tscrpt_reg_HTH_GntR"/>
</dbReference>
<keyword evidence="3" id="KW-0804">Transcription</keyword>
<dbReference type="InterPro" id="IPR036388">
    <property type="entry name" value="WH-like_DNA-bd_sf"/>
</dbReference>
<comment type="caution">
    <text evidence="5">The sequence shown here is derived from an EMBL/GenBank/DDBJ whole genome shotgun (WGS) entry which is preliminary data.</text>
</comment>
<dbReference type="PANTHER" id="PTHR43537:SF45">
    <property type="entry name" value="GNTR FAMILY REGULATORY PROTEIN"/>
    <property type="match status" value="1"/>
</dbReference>
<dbReference type="SUPFAM" id="SSF48008">
    <property type="entry name" value="GntR ligand-binding domain-like"/>
    <property type="match status" value="1"/>
</dbReference>
<feature type="domain" description="HTH gntR-type" evidence="4">
    <location>
        <begin position="8"/>
        <end position="75"/>
    </location>
</feature>
<dbReference type="GO" id="GO:0003677">
    <property type="term" value="F:DNA binding"/>
    <property type="evidence" value="ECO:0007669"/>
    <property type="project" value="UniProtKB-KW"/>
</dbReference>
<protein>
    <submittedName>
        <fullName evidence="5">GntR family transcriptional regulator</fullName>
    </submittedName>
</protein>
<dbReference type="EMBL" id="JAJFZP010000006">
    <property type="protein sequence ID" value="MCC3269166.1"/>
    <property type="molecule type" value="Genomic_DNA"/>
</dbReference>
<reference evidence="5" key="1">
    <citation type="submission" date="2021-10" db="EMBL/GenBank/DDBJ databases">
        <title>Novel species in genus Arthrobacter.</title>
        <authorList>
            <person name="Liu Y."/>
        </authorList>
    </citation>
    <scope>NUCLEOTIDE SEQUENCE</scope>
    <source>
        <strain evidence="5">Zg-Y809</strain>
    </source>
</reference>
<dbReference type="SMART" id="SM00345">
    <property type="entry name" value="HTH_GNTR"/>
    <property type="match status" value="1"/>
</dbReference>
<evidence type="ECO:0000313" key="5">
    <source>
        <dbReference type="EMBL" id="MCC3269166.1"/>
    </source>
</evidence>
<dbReference type="AlphaFoldDB" id="A0A9X1M0W9"/>
<dbReference type="GO" id="GO:0003700">
    <property type="term" value="F:DNA-binding transcription factor activity"/>
    <property type="evidence" value="ECO:0007669"/>
    <property type="project" value="InterPro"/>
</dbReference>
<dbReference type="SUPFAM" id="SSF46785">
    <property type="entry name" value="Winged helix' DNA-binding domain"/>
    <property type="match status" value="1"/>
</dbReference>
<accession>A0A9X1M0W9</accession>
<dbReference type="Gene3D" id="1.10.10.10">
    <property type="entry name" value="Winged helix-like DNA-binding domain superfamily/Winged helix DNA-binding domain"/>
    <property type="match status" value="1"/>
</dbReference>
<evidence type="ECO:0000259" key="4">
    <source>
        <dbReference type="PROSITE" id="PS50949"/>
    </source>
</evidence>
<evidence type="ECO:0000256" key="2">
    <source>
        <dbReference type="ARBA" id="ARBA00023125"/>
    </source>
</evidence>
<dbReference type="RefSeq" id="WP_227907651.1">
    <property type="nucleotide sequence ID" value="NZ_CP095461.1"/>
</dbReference>
<name>A0A9X1M0W9_9MICC</name>
<keyword evidence="1" id="KW-0805">Transcription regulation</keyword>
<organism evidence="5 6">
    <name type="scientific">Arthrobacter gengyunqii</name>
    <dbReference type="NCBI Taxonomy" id="2886940"/>
    <lineage>
        <taxon>Bacteria</taxon>
        <taxon>Bacillati</taxon>
        <taxon>Actinomycetota</taxon>
        <taxon>Actinomycetes</taxon>
        <taxon>Micrococcales</taxon>
        <taxon>Micrococcaceae</taxon>
        <taxon>Arthrobacter</taxon>
    </lineage>
</organism>
<dbReference type="Gene3D" id="1.20.120.530">
    <property type="entry name" value="GntR ligand-binding domain-like"/>
    <property type="match status" value="1"/>
</dbReference>
<gene>
    <name evidence="5" type="ORF">LJ751_07300</name>
</gene>
<evidence type="ECO:0000256" key="1">
    <source>
        <dbReference type="ARBA" id="ARBA00023015"/>
    </source>
</evidence>
<dbReference type="PROSITE" id="PS50949">
    <property type="entry name" value="HTH_GNTR"/>
    <property type="match status" value="1"/>
</dbReference>
<dbReference type="Pfam" id="PF00392">
    <property type="entry name" value="GntR"/>
    <property type="match status" value="1"/>
</dbReference>
<evidence type="ECO:0000256" key="3">
    <source>
        <dbReference type="ARBA" id="ARBA00023163"/>
    </source>
</evidence>
<proteinExistence type="predicted"/>
<dbReference type="InterPro" id="IPR011711">
    <property type="entry name" value="GntR_C"/>
</dbReference>